<evidence type="ECO:0000313" key="13">
    <source>
        <dbReference type="Proteomes" id="UP001497457"/>
    </source>
</evidence>
<dbReference type="FunFam" id="2.60.120.10:FF:000024">
    <property type="entry name" value="Cyclic nucleotide-gated ion channel 1"/>
    <property type="match status" value="1"/>
</dbReference>
<evidence type="ECO:0000256" key="7">
    <source>
        <dbReference type="ARBA" id="ARBA00023136"/>
    </source>
</evidence>
<dbReference type="Proteomes" id="UP001497457">
    <property type="component" value="Chromosome 4rd"/>
</dbReference>
<dbReference type="Pfam" id="PF00520">
    <property type="entry name" value="Ion_trans"/>
    <property type="match status" value="1"/>
</dbReference>
<name>A0ABC9ELU8_9POAL</name>
<dbReference type="PANTHER" id="PTHR45651">
    <property type="entry name" value="CYCLIC NUCLEOTIDE-GATED ION CHANNEL 15-RELATED-RELATED"/>
    <property type="match status" value="1"/>
</dbReference>
<dbReference type="InterPro" id="IPR005821">
    <property type="entry name" value="Ion_trans_dom"/>
</dbReference>
<keyword evidence="8" id="KW-1071">Ligand-gated ion channel</keyword>
<dbReference type="Gene3D" id="1.10.287.630">
    <property type="entry name" value="Helix hairpin bin"/>
    <property type="match status" value="1"/>
</dbReference>
<feature type="transmembrane region" description="Helical" evidence="10">
    <location>
        <begin position="229"/>
        <end position="251"/>
    </location>
</feature>
<dbReference type="CDD" id="cd00038">
    <property type="entry name" value="CAP_ED"/>
    <property type="match status" value="1"/>
</dbReference>
<proteinExistence type="inferred from homology"/>
<evidence type="ECO:0000256" key="8">
    <source>
        <dbReference type="ARBA" id="ARBA00023286"/>
    </source>
</evidence>
<comment type="subcellular location">
    <subcellularLocation>
        <location evidence="1">Endomembrane system</location>
        <topology evidence="1">Multi-pass membrane protein</topology>
    </subcellularLocation>
</comment>
<feature type="domain" description="Cyclic nucleotide-binding" evidence="11">
    <location>
        <begin position="493"/>
        <end position="577"/>
    </location>
</feature>
<evidence type="ECO:0000256" key="1">
    <source>
        <dbReference type="ARBA" id="ARBA00004127"/>
    </source>
</evidence>
<evidence type="ECO:0000256" key="6">
    <source>
        <dbReference type="ARBA" id="ARBA00023065"/>
    </source>
</evidence>
<gene>
    <name evidence="12" type="ORF">URODEC1_LOCUS96458</name>
</gene>
<evidence type="ECO:0000256" key="10">
    <source>
        <dbReference type="SAM" id="Phobius"/>
    </source>
</evidence>
<keyword evidence="13" id="KW-1185">Reference proteome</keyword>
<reference evidence="13" key="1">
    <citation type="submission" date="2024-06" db="EMBL/GenBank/DDBJ databases">
        <authorList>
            <person name="Ryan C."/>
        </authorList>
    </citation>
    <scope>NUCLEOTIDE SEQUENCE [LARGE SCALE GENOMIC DNA]</scope>
</reference>
<evidence type="ECO:0000256" key="4">
    <source>
        <dbReference type="ARBA" id="ARBA00022692"/>
    </source>
</evidence>
<dbReference type="EMBL" id="OZ075114">
    <property type="protein sequence ID" value="CAL5059075.1"/>
    <property type="molecule type" value="Genomic_DNA"/>
</dbReference>
<protein>
    <recommendedName>
        <fullName evidence="11">Cyclic nucleotide-binding domain-containing protein</fullName>
    </recommendedName>
</protein>
<keyword evidence="9" id="KW-0407">Ion channel</keyword>
<dbReference type="PANTHER" id="PTHR45651:SF5">
    <property type="entry name" value="CYCLIC NUCLEOTIDE-GATED ION CHANNEL 1"/>
    <property type="match status" value="1"/>
</dbReference>
<evidence type="ECO:0000256" key="9">
    <source>
        <dbReference type="ARBA" id="ARBA00023303"/>
    </source>
</evidence>
<dbReference type="GO" id="GO:0012505">
    <property type="term" value="C:endomembrane system"/>
    <property type="evidence" value="ECO:0007669"/>
    <property type="project" value="UniProtKB-SubCell"/>
</dbReference>
<keyword evidence="4 10" id="KW-0812">Transmembrane</keyword>
<dbReference type="InterPro" id="IPR000595">
    <property type="entry name" value="cNMP-bd_dom"/>
</dbReference>
<feature type="transmembrane region" description="Helical" evidence="10">
    <location>
        <begin position="263"/>
        <end position="289"/>
    </location>
</feature>
<dbReference type="InterPro" id="IPR018490">
    <property type="entry name" value="cNMP-bd_dom_sf"/>
</dbReference>
<dbReference type="InterPro" id="IPR014710">
    <property type="entry name" value="RmlC-like_jellyroll"/>
</dbReference>
<evidence type="ECO:0000259" key="11">
    <source>
        <dbReference type="PROSITE" id="PS50042"/>
    </source>
</evidence>
<dbReference type="FunFam" id="1.10.287.630:FF:000003">
    <property type="entry name" value="Cyclic nucleotide-gated ion channel 1"/>
    <property type="match status" value="1"/>
</dbReference>
<reference evidence="12 13" key="2">
    <citation type="submission" date="2024-10" db="EMBL/GenBank/DDBJ databases">
        <authorList>
            <person name="Ryan C."/>
        </authorList>
    </citation>
    <scope>NUCLEOTIDE SEQUENCE [LARGE SCALE GENOMIC DNA]</scope>
</reference>
<sequence length="722" mass="82780">MRQKYFRDLVSYFEEKNIPSFKGNPTSMEMFQDWRSEQSVSVVSDRVVSERGHNVFGLLKGRTGGAFSFLGNSSHSETLNKPASEERKRKARVLDPQGPFLQRWNKIFVISCLVAVFVDPLFLYIPVIDGDNNCMYLDKKLETTASIMRFFTDIFYLLHMIFQFRTGFIAPSSRVFGRGVLVEDTFAIAKRYMSTFFLVDFLAVLPLPQVFVLVVLPHLEGSEVMKAKVVLLIIIICQYVPRLLRIIPLYLQITRSAGILTETAWAGAAFNLIIYMLASHGFGALWYILSIQREDSCWRQACSNHTGCHLTSLYCESNTSGNNAFLQKACAINSKANPDPTFGIFLPALQNVSNSKSFFEKLFYCFWWGLQNLSSLGQNMKTSTSTSENLFAVFVSTSGLVLFALLIGNVQTYLQSASVRIEEMRVKRRDTEQWMAHRLLPENLKERIMRHEQYRWQETRGVDEEGLLTNLPKDLRREIKRHLCLSLLMKVPMFENMDEQLLDAMCDRLKPMLYTEGSCIIREGDPVNEMLFIMRGTLESTTTNGGQTGFFNSNVLKGGDFCGEELLTWALDPTQASNLPVSTRTVKTLSEVEAFALRADDLKFVATQFRRLHSKQLQHTFRFYSQQWRTWAACFIQAAWHRYCRKKLEETLFEKEKRLQAAIVCDGTTSLSLGAALYASRFAGNMMRILRRNATRKARLQERVPARLLQKPAEPNFFADDR</sequence>
<keyword evidence="7 10" id="KW-0472">Membrane</keyword>
<dbReference type="AlphaFoldDB" id="A0ABC9ELU8"/>
<feature type="transmembrane region" description="Helical" evidence="10">
    <location>
        <begin position="196"/>
        <end position="217"/>
    </location>
</feature>
<accession>A0ABC9ELU8</accession>
<dbReference type="SUPFAM" id="SSF51206">
    <property type="entry name" value="cAMP-binding domain-like"/>
    <property type="match status" value="1"/>
</dbReference>
<dbReference type="GO" id="GO:0034220">
    <property type="term" value="P:monoatomic ion transmembrane transport"/>
    <property type="evidence" value="ECO:0007669"/>
    <property type="project" value="UniProtKB-KW"/>
</dbReference>
<keyword evidence="5 10" id="KW-1133">Transmembrane helix</keyword>
<evidence type="ECO:0000256" key="2">
    <source>
        <dbReference type="ARBA" id="ARBA00010486"/>
    </source>
</evidence>
<keyword evidence="3" id="KW-0813">Transport</keyword>
<dbReference type="Pfam" id="PF00027">
    <property type="entry name" value="cNMP_binding"/>
    <property type="match status" value="1"/>
</dbReference>
<dbReference type="SMART" id="SM00100">
    <property type="entry name" value="cNMP"/>
    <property type="match status" value="1"/>
</dbReference>
<dbReference type="PROSITE" id="PS50042">
    <property type="entry name" value="CNMP_BINDING_3"/>
    <property type="match status" value="1"/>
</dbReference>
<feature type="transmembrane region" description="Helical" evidence="10">
    <location>
        <begin position="107"/>
        <end position="127"/>
    </location>
</feature>
<keyword evidence="6" id="KW-0406">Ion transport</keyword>
<comment type="similarity">
    <text evidence="2">Belongs to the cyclic nucleotide-gated cation channel (TC 1.A.1.5) family.</text>
</comment>
<dbReference type="Gene3D" id="2.60.120.10">
    <property type="entry name" value="Jelly Rolls"/>
    <property type="match status" value="1"/>
</dbReference>
<evidence type="ECO:0000256" key="5">
    <source>
        <dbReference type="ARBA" id="ARBA00022989"/>
    </source>
</evidence>
<organism evidence="12 13">
    <name type="scientific">Urochloa decumbens</name>
    <dbReference type="NCBI Taxonomy" id="240449"/>
    <lineage>
        <taxon>Eukaryota</taxon>
        <taxon>Viridiplantae</taxon>
        <taxon>Streptophyta</taxon>
        <taxon>Embryophyta</taxon>
        <taxon>Tracheophyta</taxon>
        <taxon>Spermatophyta</taxon>
        <taxon>Magnoliopsida</taxon>
        <taxon>Liliopsida</taxon>
        <taxon>Poales</taxon>
        <taxon>Poaceae</taxon>
        <taxon>PACMAD clade</taxon>
        <taxon>Panicoideae</taxon>
        <taxon>Panicodae</taxon>
        <taxon>Paniceae</taxon>
        <taxon>Melinidinae</taxon>
        <taxon>Urochloa</taxon>
    </lineage>
</organism>
<feature type="transmembrane region" description="Helical" evidence="10">
    <location>
        <begin position="390"/>
        <end position="410"/>
    </location>
</feature>
<evidence type="ECO:0000256" key="3">
    <source>
        <dbReference type="ARBA" id="ARBA00022448"/>
    </source>
</evidence>
<dbReference type="Gene3D" id="1.10.287.70">
    <property type="match status" value="1"/>
</dbReference>
<dbReference type="SUPFAM" id="SSF81324">
    <property type="entry name" value="Voltage-gated potassium channels"/>
    <property type="match status" value="1"/>
</dbReference>
<evidence type="ECO:0000313" key="12">
    <source>
        <dbReference type="EMBL" id="CAL5059075.1"/>
    </source>
</evidence>